<dbReference type="PANTHER" id="PTHR31984:SF17">
    <property type="entry name" value="TRANSCRIPTIONAL REGULATOR"/>
    <property type="match status" value="1"/>
</dbReference>
<dbReference type="Proteomes" id="UP000825935">
    <property type="component" value="Chromosome 37"/>
</dbReference>
<accession>A0A8T2Q7R3</accession>
<evidence type="ECO:0000313" key="1">
    <source>
        <dbReference type="EMBL" id="KAH7280087.1"/>
    </source>
</evidence>
<dbReference type="InterPro" id="IPR003774">
    <property type="entry name" value="AlgH-like"/>
</dbReference>
<gene>
    <name evidence="1" type="ORF">KP509_37G051900</name>
</gene>
<dbReference type="OMA" id="PKPLWRE"/>
<comment type="caution">
    <text evidence="1">The sequence shown here is derived from an EMBL/GenBank/DDBJ whole genome shotgun (WGS) entry which is preliminary data.</text>
</comment>
<name>A0A8T2Q7R3_CERRI</name>
<proteinExistence type="predicted"/>
<sequence>MAAAITGACSLRGSFSAFPNRDISLRQIHQLRCHGLSLRKRRVRVSAGTDAEDEDLQARIQQADWRAFRARLVQKSACLDDVPAVAAADATISADSVTPELWAHSIPRPETGCLVIANPTEFSVHQQYFNQAVIFLFAHTIEGSAGLILNRPTEYNLGQLAGFEELLPDFANCALYMGGDVGVNALHVVHGVQGLEDSVEIIPGVYMGGLKAMKESVQRGESKPEQYRWFARYAGWGPGQLEREVSHGVWYLASCSKDIIMKPCLNLPKPLWREVLEYMGNPYIDISRRTYGEI</sequence>
<dbReference type="OrthoDB" id="272750at2759"/>
<evidence type="ECO:0000313" key="2">
    <source>
        <dbReference type="Proteomes" id="UP000825935"/>
    </source>
</evidence>
<protein>
    <submittedName>
        <fullName evidence="1">Uncharacterized protein</fullName>
    </submittedName>
</protein>
<dbReference type="AlphaFoldDB" id="A0A8T2Q7R3"/>
<reference evidence="1" key="1">
    <citation type="submission" date="2021-08" db="EMBL/GenBank/DDBJ databases">
        <title>WGS assembly of Ceratopteris richardii.</title>
        <authorList>
            <person name="Marchant D.B."/>
            <person name="Chen G."/>
            <person name="Jenkins J."/>
            <person name="Shu S."/>
            <person name="Leebens-Mack J."/>
            <person name="Grimwood J."/>
            <person name="Schmutz J."/>
            <person name="Soltis P."/>
            <person name="Soltis D."/>
            <person name="Chen Z.-H."/>
        </authorList>
    </citation>
    <scope>NUCLEOTIDE SEQUENCE</scope>
    <source>
        <strain evidence="1">Whitten #5841</strain>
        <tissue evidence="1">Leaf</tissue>
    </source>
</reference>
<keyword evidence="2" id="KW-1185">Reference proteome</keyword>
<dbReference type="Gene3D" id="3.40.1740.10">
    <property type="entry name" value="VC0467-like"/>
    <property type="match status" value="1"/>
</dbReference>
<dbReference type="Pfam" id="PF02622">
    <property type="entry name" value="DUF179"/>
    <property type="match status" value="1"/>
</dbReference>
<dbReference type="EMBL" id="CM035442">
    <property type="protein sequence ID" value="KAH7280087.1"/>
    <property type="molecule type" value="Genomic_DNA"/>
</dbReference>
<organism evidence="1 2">
    <name type="scientific">Ceratopteris richardii</name>
    <name type="common">Triangle waterfern</name>
    <dbReference type="NCBI Taxonomy" id="49495"/>
    <lineage>
        <taxon>Eukaryota</taxon>
        <taxon>Viridiplantae</taxon>
        <taxon>Streptophyta</taxon>
        <taxon>Embryophyta</taxon>
        <taxon>Tracheophyta</taxon>
        <taxon>Polypodiopsida</taxon>
        <taxon>Polypodiidae</taxon>
        <taxon>Polypodiales</taxon>
        <taxon>Pteridineae</taxon>
        <taxon>Pteridaceae</taxon>
        <taxon>Parkerioideae</taxon>
        <taxon>Ceratopteris</taxon>
    </lineage>
</organism>
<dbReference type="SUPFAM" id="SSF143456">
    <property type="entry name" value="VC0467-like"/>
    <property type="match status" value="1"/>
</dbReference>
<dbReference type="PANTHER" id="PTHR31984">
    <property type="entry name" value="TRANSPORTER, PUTATIVE (DUF179)-RELATED"/>
    <property type="match status" value="1"/>
</dbReference>